<evidence type="ECO:0000256" key="4">
    <source>
        <dbReference type="ARBA" id="ARBA00022837"/>
    </source>
</evidence>
<dbReference type="Gene3D" id="3.40.720.10">
    <property type="entry name" value="Alkaline Phosphatase, subunit A"/>
    <property type="match status" value="1"/>
</dbReference>
<name>A0A7S3NL39_9STRA</name>
<evidence type="ECO:0000256" key="1">
    <source>
        <dbReference type="ARBA" id="ARBA00008779"/>
    </source>
</evidence>
<dbReference type="PANTHER" id="PTHR42693">
    <property type="entry name" value="ARYLSULFATASE FAMILY MEMBER"/>
    <property type="match status" value="1"/>
</dbReference>
<protein>
    <recommendedName>
        <fullName evidence="7">Sulfatase N-terminal domain-containing protein</fullName>
    </recommendedName>
</protein>
<evidence type="ECO:0000256" key="2">
    <source>
        <dbReference type="ARBA" id="ARBA00022723"/>
    </source>
</evidence>
<feature type="domain" description="Sulfatase N-terminal" evidence="7">
    <location>
        <begin position="22"/>
        <end position="383"/>
    </location>
</feature>
<dbReference type="EMBL" id="HBIJ01012362">
    <property type="protein sequence ID" value="CAE0367657.1"/>
    <property type="molecule type" value="Transcribed_RNA"/>
</dbReference>
<evidence type="ECO:0000256" key="6">
    <source>
        <dbReference type="SAM" id="SignalP"/>
    </source>
</evidence>
<dbReference type="AlphaFoldDB" id="A0A7S3NL39"/>
<comment type="similarity">
    <text evidence="1">Belongs to the sulfatase family.</text>
</comment>
<proteinExistence type="inferred from homology"/>
<feature type="region of interest" description="Disordered" evidence="5">
    <location>
        <begin position="542"/>
        <end position="569"/>
    </location>
</feature>
<dbReference type="InterPro" id="IPR017850">
    <property type="entry name" value="Alkaline_phosphatase_core_sf"/>
</dbReference>
<evidence type="ECO:0000256" key="3">
    <source>
        <dbReference type="ARBA" id="ARBA00022801"/>
    </source>
</evidence>
<keyword evidence="2" id="KW-0479">Metal-binding</keyword>
<accession>A0A7S3NL39</accession>
<feature type="chain" id="PRO_5031059054" description="Sulfatase N-terminal domain-containing protein" evidence="6">
    <location>
        <begin position="19"/>
        <end position="569"/>
    </location>
</feature>
<dbReference type="GO" id="GO:0004065">
    <property type="term" value="F:arylsulfatase activity"/>
    <property type="evidence" value="ECO:0007669"/>
    <property type="project" value="TreeGrafter"/>
</dbReference>
<evidence type="ECO:0000256" key="5">
    <source>
        <dbReference type="SAM" id="MobiDB-lite"/>
    </source>
</evidence>
<keyword evidence="4" id="KW-0106">Calcium</keyword>
<sequence length="569" mass="64143">MFFGSVIIWFMILFVSSGSKVQNVILLLADDLGFADISVSPYSDKAMWITKTPSIEKLAREGVSLLGYRNAASLCSPSRMAILTGIYPYRFESIGILHAGSGTLPRVPTIATSLRDAGFHNHMVGKWHIGGATNQDLWHSRFQTDCLKPGPIEHGFHTALIRPENKKNLEKICCSCCKYDDDYNPETEKCQQIRCGTMYSTQAKWFVRLSSTNTSEAPSTTWVTQSHTDECIRFLQEQRRNDRFFLNVWFNAPHAPVEAHIPYISDAIQAKPLTQDPKSVQFSAEYISVIQAMDAGIGQILHLLETRRLHTNTLVIFTSDNGPEEGLGIARPFRGRKRSLFEGGTAVPMIFRLPGVVGPAGSKPDFFMSSVDIFPTILAACGIDFPQPHANDPWPSQFDQVGRNYRDLRLFDAVNHWSSLIMQKESSEIQTRLEHIRNQRVTFWANELGHFAARRRELKLWVHPKKKRLLLFNLTADPGERTDLSSNTALAQDLAFLRSSLNDFKNVAPRRSFRTDNPLNSSCGHIHTSHLESFVSYTKRRMSNVGSGTSSSHTRLRSPRIRRSGSPVM</sequence>
<feature type="compositionally biased region" description="Polar residues" evidence="5">
    <location>
        <begin position="544"/>
        <end position="553"/>
    </location>
</feature>
<reference evidence="8" key="1">
    <citation type="submission" date="2021-01" db="EMBL/GenBank/DDBJ databases">
        <authorList>
            <person name="Corre E."/>
            <person name="Pelletier E."/>
            <person name="Niang G."/>
            <person name="Scheremetjew M."/>
            <person name="Finn R."/>
            <person name="Kale V."/>
            <person name="Holt S."/>
            <person name="Cochrane G."/>
            <person name="Meng A."/>
            <person name="Brown T."/>
            <person name="Cohen L."/>
        </authorList>
    </citation>
    <scope>NUCLEOTIDE SEQUENCE</scope>
    <source>
        <strain evidence="8">CCMP1510</strain>
    </source>
</reference>
<dbReference type="InterPro" id="IPR024607">
    <property type="entry name" value="Sulfatase_CS"/>
</dbReference>
<dbReference type="PANTHER" id="PTHR42693:SF33">
    <property type="entry name" value="ARYLSULFATASE"/>
    <property type="match status" value="1"/>
</dbReference>
<dbReference type="GO" id="GO:0046872">
    <property type="term" value="F:metal ion binding"/>
    <property type="evidence" value="ECO:0007669"/>
    <property type="project" value="UniProtKB-KW"/>
</dbReference>
<dbReference type="Pfam" id="PF00884">
    <property type="entry name" value="Sulfatase"/>
    <property type="match status" value="1"/>
</dbReference>
<dbReference type="InterPro" id="IPR000917">
    <property type="entry name" value="Sulfatase_N"/>
</dbReference>
<organism evidence="8">
    <name type="scientific">Aureoumbra lagunensis</name>
    <dbReference type="NCBI Taxonomy" id="44058"/>
    <lineage>
        <taxon>Eukaryota</taxon>
        <taxon>Sar</taxon>
        <taxon>Stramenopiles</taxon>
        <taxon>Ochrophyta</taxon>
        <taxon>Pelagophyceae</taxon>
        <taxon>Pelagomonadales</taxon>
        <taxon>Aureoumbra</taxon>
    </lineage>
</organism>
<feature type="compositionally biased region" description="Basic residues" evidence="5">
    <location>
        <begin position="554"/>
        <end position="563"/>
    </location>
</feature>
<evidence type="ECO:0000259" key="7">
    <source>
        <dbReference type="Pfam" id="PF00884"/>
    </source>
</evidence>
<feature type="signal peptide" evidence="6">
    <location>
        <begin position="1"/>
        <end position="18"/>
    </location>
</feature>
<dbReference type="InterPro" id="IPR050738">
    <property type="entry name" value="Sulfatase"/>
</dbReference>
<evidence type="ECO:0000313" key="8">
    <source>
        <dbReference type="EMBL" id="CAE0367657.1"/>
    </source>
</evidence>
<dbReference type="PROSITE" id="PS00523">
    <property type="entry name" value="SULFATASE_1"/>
    <property type="match status" value="1"/>
</dbReference>
<gene>
    <name evidence="8" type="ORF">ALAG00032_LOCUS8414</name>
</gene>
<keyword evidence="6" id="KW-0732">Signal</keyword>
<keyword evidence="3" id="KW-0378">Hydrolase</keyword>
<dbReference type="SUPFAM" id="SSF53649">
    <property type="entry name" value="Alkaline phosphatase-like"/>
    <property type="match status" value="1"/>
</dbReference>